<gene>
    <name evidence="2" type="ORF">FGO68_gene17350</name>
</gene>
<protein>
    <submittedName>
        <fullName evidence="2">Uncharacterized protein</fullName>
    </submittedName>
</protein>
<comment type="caution">
    <text evidence="2">The sequence shown here is derived from an EMBL/GenBank/DDBJ whole genome shotgun (WGS) entry which is preliminary data.</text>
</comment>
<evidence type="ECO:0000313" key="3">
    <source>
        <dbReference type="Proteomes" id="UP000785679"/>
    </source>
</evidence>
<sequence length="72" mass="8306">MVRILTPQDSTRPHKQSSSVQGSQLPVSYCRLYPWARDLWQQLCLVCRRGLLAFIDQTLQRSQIYLCPIGGK</sequence>
<feature type="region of interest" description="Disordered" evidence="1">
    <location>
        <begin position="1"/>
        <end position="23"/>
    </location>
</feature>
<evidence type="ECO:0000313" key="2">
    <source>
        <dbReference type="EMBL" id="TNV72820.1"/>
    </source>
</evidence>
<evidence type="ECO:0000256" key="1">
    <source>
        <dbReference type="SAM" id="MobiDB-lite"/>
    </source>
</evidence>
<name>A0A8J8NEC2_HALGN</name>
<organism evidence="2 3">
    <name type="scientific">Halteria grandinella</name>
    <dbReference type="NCBI Taxonomy" id="5974"/>
    <lineage>
        <taxon>Eukaryota</taxon>
        <taxon>Sar</taxon>
        <taxon>Alveolata</taxon>
        <taxon>Ciliophora</taxon>
        <taxon>Intramacronucleata</taxon>
        <taxon>Spirotrichea</taxon>
        <taxon>Stichotrichia</taxon>
        <taxon>Sporadotrichida</taxon>
        <taxon>Halteriidae</taxon>
        <taxon>Halteria</taxon>
    </lineage>
</organism>
<proteinExistence type="predicted"/>
<accession>A0A8J8NEC2</accession>
<dbReference type="EMBL" id="RRYP01020817">
    <property type="protein sequence ID" value="TNV72820.1"/>
    <property type="molecule type" value="Genomic_DNA"/>
</dbReference>
<reference evidence="2" key="1">
    <citation type="submission" date="2019-06" db="EMBL/GenBank/DDBJ databases">
        <authorList>
            <person name="Zheng W."/>
        </authorList>
    </citation>
    <scope>NUCLEOTIDE SEQUENCE</scope>
    <source>
        <strain evidence="2">QDHG01</strain>
    </source>
</reference>
<dbReference type="Proteomes" id="UP000785679">
    <property type="component" value="Unassembled WGS sequence"/>
</dbReference>
<dbReference type="AlphaFoldDB" id="A0A8J8NEC2"/>
<keyword evidence="3" id="KW-1185">Reference proteome</keyword>